<dbReference type="InterPro" id="IPR002110">
    <property type="entry name" value="Ankyrin_rpt"/>
</dbReference>
<organism evidence="5 6">
    <name type="scientific">Setomelanomma holmii</name>
    <dbReference type="NCBI Taxonomy" id="210430"/>
    <lineage>
        <taxon>Eukaryota</taxon>
        <taxon>Fungi</taxon>
        <taxon>Dikarya</taxon>
        <taxon>Ascomycota</taxon>
        <taxon>Pezizomycotina</taxon>
        <taxon>Dothideomycetes</taxon>
        <taxon>Pleosporomycetidae</taxon>
        <taxon>Pleosporales</taxon>
        <taxon>Pleosporineae</taxon>
        <taxon>Phaeosphaeriaceae</taxon>
        <taxon>Setomelanomma</taxon>
    </lineage>
</organism>
<proteinExistence type="predicted"/>
<reference evidence="5" key="1">
    <citation type="journal article" date="2020" name="Stud. Mycol.">
        <title>101 Dothideomycetes genomes: a test case for predicting lifestyles and emergence of pathogens.</title>
        <authorList>
            <person name="Haridas S."/>
            <person name="Albert R."/>
            <person name="Binder M."/>
            <person name="Bloem J."/>
            <person name="Labutti K."/>
            <person name="Salamov A."/>
            <person name="Andreopoulos B."/>
            <person name="Baker S."/>
            <person name="Barry K."/>
            <person name="Bills G."/>
            <person name="Bluhm B."/>
            <person name="Cannon C."/>
            <person name="Castanera R."/>
            <person name="Culley D."/>
            <person name="Daum C."/>
            <person name="Ezra D."/>
            <person name="Gonzalez J."/>
            <person name="Henrissat B."/>
            <person name="Kuo A."/>
            <person name="Liang C."/>
            <person name="Lipzen A."/>
            <person name="Lutzoni F."/>
            <person name="Magnuson J."/>
            <person name="Mondo S."/>
            <person name="Nolan M."/>
            <person name="Ohm R."/>
            <person name="Pangilinan J."/>
            <person name="Park H.-J."/>
            <person name="Ramirez L."/>
            <person name="Alfaro M."/>
            <person name="Sun H."/>
            <person name="Tritt A."/>
            <person name="Yoshinaga Y."/>
            <person name="Zwiers L.-H."/>
            <person name="Turgeon B."/>
            <person name="Goodwin S."/>
            <person name="Spatafora J."/>
            <person name="Crous P."/>
            <person name="Grigoriev I."/>
        </authorList>
    </citation>
    <scope>NUCLEOTIDE SEQUENCE</scope>
    <source>
        <strain evidence="5">CBS 110217</strain>
    </source>
</reference>
<dbReference type="PANTHER" id="PTHR24198:SF165">
    <property type="entry name" value="ANKYRIN REPEAT-CONTAINING PROTEIN-RELATED"/>
    <property type="match status" value="1"/>
</dbReference>
<evidence type="ECO:0000256" key="2">
    <source>
        <dbReference type="ARBA" id="ARBA00023043"/>
    </source>
</evidence>
<feature type="repeat" description="ANK" evidence="3">
    <location>
        <begin position="186"/>
        <end position="212"/>
    </location>
</feature>
<feature type="compositionally biased region" description="Polar residues" evidence="4">
    <location>
        <begin position="1"/>
        <end position="18"/>
    </location>
</feature>
<accession>A0A9P4HA46</accession>
<dbReference type="Pfam" id="PF00023">
    <property type="entry name" value="Ank"/>
    <property type="match status" value="2"/>
</dbReference>
<feature type="compositionally biased region" description="Basic and acidic residues" evidence="4">
    <location>
        <begin position="19"/>
        <end position="36"/>
    </location>
</feature>
<comment type="caution">
    <text evidence="5">The sequence shown here is derived from an EMBL/GenBank/DDBJ whole genome shotgun (WGS) entry which is preliminary data.</text>
</comment>
<keyword evidence="1" id="KW-0677">Repeat</keyword>
<evidence type="ECO:0000256" key="3">
    <source>
        <dbReference type="PROSITE-ProRule" id="PRU00023"/>
    </source>
</evidence>
<dbReference type="EMBL" id="ML978198">
    <property type="protein sequence ID" value="KAF2029677.1"/>
    <property type="molecule type" value="Genomic_DNA"/>
</dbReference>
<sequence length="232" mass="25086">MSTSAKNSSTCDASTTGQHEAHKSQRPQSEHQDHIAHGTSSSGHELLPAYTEDGTDALSEIEQLATSLRTSNSDDLPLTSFPPFTYNVDPQVNERIIFCRRMIEMYFEAIKKADMHIIAAVLELGLVTPETTNSARLTPMLAAVESGKAAVMRLLIDSGADIDAYGVVATSYKDPHRPKTNGRIAIYRTPLQYAAQLGNFTIVKLLIGHGAEDSLIALDGQLALRLAAANAH</sequence>
<dbReference type="PROSITE" id="PS50297">
    <property type="entry name" value="ANK_REP_REGION"/>
    <property type="match status" value="2"/>
</dbReference>
<evidence type="ECO:0000256" key="1">
    <source>
        <dbReference type="ARBA" id="ARBA00022737"/>
    </source>
</evidence>
<dbReference type="PROSITE" id="PS50088">
    <property type="entry name" value="ANK_REPEAT"/>
    <property type="match status" value="2"/>
</dbReference>
<evidence type="ECO:0000313" key="6">
    <source>
        <dbReference type="Proteomes" id="UP000799777"/>
    </source>
</evidence>
<dbReference type="InterPro" id="IPR036770">
    <property type="entry name" value="Ankyrin_rpt-contain_sf"/>
</dbReference>
<keyword evidence="6" id="KW-1185">Reference proteome</keyword>
<feature type="repeat" description="ANK" evidence="3">
    <location>
        <begin position="135"/>
        <end position="167"/>
    </location>
</feature>
<gene>
    <name evidence="5" type="ORF">EK21DRAFT_89613</name>
</gene>
<dbReference type="Gene3D" id="1.25.40.20">
    <property type="entry name" value="Ankyrin repeat-containing domain"/>
    <property type="match status" value="1"/>
</dbReference>
<keyword evidence="2 3" id="KW-0040">ANK repeat</keyword>
<dbReference type="PANTHER" id="PTHR24198">
    <property type="entry name" value="ANKYRIN REPEAT AND PROTEIN KINASE DOMAIN-CONTAINING PROTEIN"/>
    <property type="match status" value="1"/>
</dbReference>
<name>A0A9P4HA46_9PLEO</name>
<dbReference type="OrthoDB" id="4772757at2759"/>
<evidence type="ECO:0000313" key="5">
    <source>
        <dbReference type="EMBL" id="KAF2029677.1"/>
    </source>
</evidence>
<dbReference type="Proteomes" id="UP000799777">
    <property type="component" value="Unassembled WGS sequence"/>
</dbReference>
<dbReference type="AlphaFoldDB" id="A0A9P4HA46"/>
<dbReference type="SMART" id="SM00248">
    <property type="entry name" value="ANK"/>
    <property type="match status" value="2"/>
</dbReference>
<feature type="region of interest" description="Disordered" evidence="4">
    <location>
        <begin position="1"/>
        <end position="48"/>
    </location>
</feature>
<evidence type="ECO:0000256" key="4">
    <source>
        <dbReference type="SAM" id="MobiDB-lite"/>
    </source>
</evidence>
<protein>
    <submittedName>
        <fullName evidence="5">Uncharacterized protein</fullName>
    </submittedName>
</protein>
<dbReference type="SUPFAM" id="SSF48403">
    <property type="entry name" value="Ankyrin repeat"/>
    <property type="match status" value="1"/>
</dbReference>